<evidence type="ECO:0000313" key="1">
    <source>
        <dbReference type="EMBL" id="AWM77739.1"/>
    </source>
</evidence>
<proteinExistence type="predicted"/>
<dbReference type="KEGG" id="phb:HYN04_08165"/>
<dbReference type="OrthoDB" id="333076at2"/>
<gene>
    <name evidence="1" type="ORF">HYN04_08165</name>
</gene>
<accession>A0A2Z3HY34</accession>
<dbReference type="Proteomes" id="UP000247763">
    <property type="component" value="Chromosome"/>
</dbReference>
<organism evidence="1 2">
    <name type="scientific">Phenylobacterium parvum</name>
    <dbReference type="NCBI Taxonomy" id="2201350"/>
    <lineage>
        <taxon>Bacteria</taxon>
        <taxon>Pseudomonadati</taxon>
        <taxon>Pseudomonadota</taxon>
        <taxon>Alphaproteobacteria</taxon>
        <taxon>Caulobacterales</taxon>
        <taxon>Caulobacteraceae</taxon>
        <taxon>Phenylobacterium</taxon>
    </lineage>
</organism>
<reference evidence="2" key="1">
    <citation type="submission" date="2018-05" db="EMBL/GenBank/DDBJ databases">
        <title>Genome sequencing of Phenylobacterium sp. HYN0004.</title>
        <authorList>
            <person name="Yi H."/>
            <person name="Baek C."/>
        </authorList>
    </citation>
    <scope>NUCLEOTIDE SEQUENCE [LARGE SCALE GENOMIC DNA]</scope>
    <source>
        <strain evidence="2">HYN0004</strain>
    </source>
</reference>
<dbReference type="AlphaFoldDB" id="A0A2Z3HY34"/>
<protein>
    <recommendedName>
        <fullName evidence="3">Carotenoid 1,2-hydratase</fullName>
    </recommendedName>
</protein>
<dbReference type="RefSeq" id="WP_110450306.1">
    <property type="nucleotide sequence ID" value="NZ_CP029479.1"/>
</dbReference>
<name>A0A2Z3HY34_9CAUL</name>
<dbReference type="SUPFAM" id="SSF159245">
    <property type="entry name" value="AttH-like"/>
    <property type="match status" value="1"/>
</dbReference>
<evidence type="ECO:0000313" key="2">
    <source>
        <dbReference type="Proteomes" id="UP000247763"/>
    </source>
</evidence>
<keyword evidence="2" id="KW-1185">Reference proteome</keyword>
<sequence>MLNRLDDFPIHQTPEPIAHPATSDRNVYDRTWFNAYEKDGGYYFGVGMAVYPFRGILDGAFSVVAPGGRQYCFYGSRRAPAERTDMSVGPFRLEVLEPMRRTRVVLETNESGLSCDLVFSARTASLQEARQTLWSGTRRVMDATRFDQFGRWSGWVETPEGRIEVDAEVCLGTKDRSWGVRNVGEPETGGAPRKEIPSVFFLWTPLFWDDHISHAIFFDDAQGRPLVREGFTAPLYDSEADIPGVEDGRDHRMATARHRVDYHPGTRLARYAEVDLVDHDGTVRTISMEPILKFQMKGLGYTHPEWGQGMWKGELAIGHESFDPRQLDPLAHSHLHTQQVVRTRDNEGRTGIGVLEQLCIGPYAPAGFTQLLDGAKSREERAGP</sequence>
<dbReference type="EMBL" id="CP029479">
    <property type="protein sequence ID" value="AWM77739.1"/>
    <property type="molecule type" value="Genomic_DNA"/>
</dbReference>
<evidence type="ECO:0008006" key="3">
    <source>
        <dbReference type="Google" id="ProtNLM"/>
    </source>
</evidence>